<name>A0ABN2EPX5_9ACTN</name>
<evidence type="ECO:0000313" key="2">
    <source>
        <dbReference type="EMBL" id="GAA1614126.1"/>
    </source>
</evidence>
<keyword evidence="3" id="KW-1185">Reference proteome</keyword>
<accession>A0ABN2EPX5</accession>
<sequence length="307" mass="32273">MNADAPTSTPQPPHELLTEGEKRPWGIDPTAPAAALAQAASLSPALAMPGEAPMAALMDVRTALAERGVSASIVFRNGSPRLLIAGASPLARWEEGSFTWGQEDVSPPSGSPRPDRPSRHINAHDCAAAVVTAVVSAVTTSPARLADEPARQRALVASAGDNDPVAGVYEPAGPATASTALPAARWHPELQHACEALAKGALMFHDLSVELASPAERTSPAHRAGQALATALDAHKDVGSVAIPINPWVSAVWACQGLIVLTDGACFVWPQMTEHGGQLRWRVVHDLQRAVQGARHERAKRFRRPLA</sequence>
<feature type="region of interest" description="Disordered" evidence="1">
    <location>
        <begin position="1"/>
        <end position="29"/>
    </location>
</feature>
<feature type="compositionally biased region" description="Basic and acidic residues" evidence="1">
    <location>
        <begin position="16"/>
        <end position="25"/>
    </location>
</feature>
<gene>
    <name evidence="2" type="ORF">GCM10009733_007870</name>
</gene>
<dbReference type="RefSeq" id="WP_346101463.1">
    <property type="nucleotide sequence ID" value="NZ_BAAAMU010000003.1"/>
</dbReference>
<protein>
    <submittedName>
        <fullName evidence="2">Uncharacterized protein</fullName>
    </submittedName>
</protein>
<reference evidence="2 3" key="1">
    <citation type="journal article" date="2019" name="Int. J. Syst. Evol. Microbiol.">
        <title>The Global Catalogue of Microorganisms (GCM) 10K type strain sequencing project: providing services to taxonomists for standard genome sequencing and annotation.</title>
        <authorList>
            <consortium name="The Broad Institute Genomics Platform"/>
            <consortium name="The Broad Institute Genome Sequencing Center for Infectious Disease"/>
            <person name="Wu L."/>
            <person name="Ma J."/>
        </authorList>
    </citation>
    <scope>NUCLEOTIDE SEQUENCE [LARGE SCALE GENOMIC DNA]</scope>
    <source>
        <strain evidence="2 3">JCM 13929</strain>
    </source>
</reference>
<evidence type="ECO:0000256" key="1">
    <source>
        <dbReference type="SAM" id="MobiDB-lite"/>
    </source>
</evidence>
<feature type="region of interest" description="Disordered" evidence="1">
    <location>
        <begin position="99"/>
        <end position="119"/>
    </location>
</feature>
<dbReference type="Proteomes" id="UP001500064">
    <property type="component" value="Unassembled WGS sequence"/>
</dbReference>
<evidence type="ECO:0000313" key="3">
    <source>
        <dbReference type="Proteomes" id="UP001500064"/>
    </source>
</evidence>
<dbReference type="EMBL" id="BAAAMU010000003">
    <property type="protein sequence ID" value="GAA1614126.1"/>
    <property type="molecule type" value="Genomic_DNA"/>
</dbReference>
<proteinExistence type="predicted"/>
<comment type="caution">
    <text evidence="2">The sequence shown here is derived from an EMBL/GenBank/DDBJ whole genome shotgun (WGS) entry which is preliminary data.</text>
</comment>
<organism evidence="2 3">
    <name type="scientific">Nonomuraea maheshkhaliensis</name>
    <dbReference type="NCBI Taxonomy" id="419590"/>
    <lineage>
        <taxon>Bacteria</taxon>
        <taxon>Bacillati</taxon>
        <taxon>Actinomycetota</taxon>
        <taxon>Actinomycetes</taxon>
        <taxon>Streptosporangiales</taxon>
        <taxon>Streptosporangiaceae</taxon>
        <taxon>Nonomuraea</taxon>
    </lineage>
</organism>